<dbReference type="Gene3D" id="2.40.170.20">
    <property type="entry name" value="TonB-dependent receptor, beta-barrel domain"/>
    <property type="match status" value="1"/>
</dbReference>
<dbReference type="AlphaFoldDB" id="A0A6F8PQJ5"/>
<keyword evidence="7 8" id="KW-0998">Cell outer membrane</keyword>
<dbReference type="PANTHER" id="PTHR30069">
    <property type="entry name" value="TONB-DEPENDENT OUTER MEMBRANE RECEPTOR"/>
    <property type="match status" value="1"/>
</dbReference>
<keyword evidence="6 8" id="KW-0472">Membrane</keyword>
<reference evidence="14" key="1">
    <citation type="submission" date="2019-11" db="EMBL/GenBank/DDBJ databases">
        <title>Isolation and characterization of two novel species in the genus Thiomicrorhabdus.</title>
        <authorList>
            <person name="Mochizuki J."/>
            <person name="Kojima H."/>
            <person name="Fukui M."/>
        </authorList>
    </citation>
    <scope>NUCLEOTIDE SEQUENCE [LARGE SCALE GENOMIC DNA]</scope>
    <source>
        <strain evidence="14">AkT22</strain>
    </source>
</reference>
<dbReference type="EMBL" id="AP021888">
    <property type="protein sequence ID" value="BBP44402.1"/>
    <property type="molecule type" value="Genomic_DNA"/>
</dbReference>
<dbReference type="PANTHER" id="PTHR30069:SF40">
    <property type="entry name" value="TONB-DEPENDENT RECEPTOR NMB0964-RELATED"/>
    <property type="match status" value="1"/>
</dbReference>
<comment type="similarity">
    <text evidence="8 9">Belongs to the TonB-dependent receptor family.</text>
</comment>
<dbReference type="Proteomes" id="UP000501466">
    <property type="component" value="Chromosome"/>
</dbReference>
<evidence type="ECO:0000256" key="4">
    <source>
        <dbReference type="ARBA" id="ARBA00022692"/>
    </source>
</evidence>
<evidence type="ECO:0000256" key="1">
    <source>
        <dbReference type="ARBA" id="ARBA00004571"/>
    </source>
</evidence>
<proteinExistence type="inferred from homology"/>
<dbReference type="Gene3D" id="2.170.130.10">
    <property type="entry name" value="TonB-dependent receptor, plug domain"/>
    <property type="match status" value="1"/>
</dbReference>
<evidence type="ECO:0000256" key="9">
    <source>
        <dbReference type="RuleBase" id="RU003357"/>
    </source>
</evidence>
<keyword evidence="14" id="KW-1185">Reference proteome</keyword>
<evidence type="ECO:0000256" key="7">
    <source>
        <dbReference type="ARBA" id="ARBA00023237"/>
    </source>
</evidence>
<feature type="domain" description="TonB-dependent receptor plug" evidence="12">
    <location>
        <begin position="45"/>
        <end position="144"/>
    </location>
</feature>
<evidence type="ECO:0000256" key="8">
    <source>
        <dbReference type="PROSITE-ProRule" id="PRU01360"/>
    </source>
</evidence>
<feature type="chain" id="PRO_5026351908" evidence="10">
    <location>
        <begin position="21"/>
        <end position="724"/>
    </location>
</feature>
<dbReference type="PROSITE" id="PS52016">
    <property type="entry name" value="TONB_DEPENDENT_REC_3"/>
    <property type="match status" value="1"/>
</dbReference>
<dbReference type="Pfam" id="PF07715">
    <property type="entry name" value="Plug"/>
    <property type="match status" value="1"/>
</dbReference>
<dbReference type="KEGG" id="tzo:THMIRHAT_21480"/>
<keyword evidence="5 9" id="KW-0798">TonB box</keyword>
<evidence type="ECO:0000313" key="13">
    <source>
        <dbReference type="EMBL" id="BBP44402.1"/>
    </source>
</evidence>
<evidence type="ECO:0000256" key="5">
    <source>
        <dbReference type="ARBA" id="ARBA00023077"/>
    </source>
</evidence>
<dbReference type="GO" id="GO:0015344">
    <property type="term" value="F:siderophore uptake transmembrane transporter activity"/>
    <property type="evidence" value="ECO:0007669"/>
    <property type="project" value="TreeGrafter"/>
</dbReference>
<comment type="subcellular location">
    <subcellularLocation>
        <location evidence="1 8">Cell outer membrane</location>
        <topology evidence="1 8">Multi-pass membrane protein</topology>
    </subcellularLocation>
</comment>
<gene>
    <name evidence="13" type="ORF">THMIRHAT_21480</name>
</gene>
<dbReference type="InterPro" id="IPR012910">
    <property type="entry name" value="Plug_dom"/>
</dbReference>
<keyword evidence="2 8" id="KW-0813">Transport</keyword>
<dbReference type="GO" id="GO:0044718">
    <property type="term" value="P:siderophore transmembrane transport"/>
    <property type="evidence" value="ECO:0007669"/>
    <property type="project" value="TreeGrafter"/>
</dbReference>
<evidence type="ECO:0000256" key="3">
    <source>
        <dbReference type="ARBA" id="ARBA00022452"/>
    </source>
</evidence>
<evidence type="ECO:0000256" key="10">
    <source>
        <dbReference type="SAM" id="SignalP"/>
    </source>
</evidence>
<dbReference type="InterPro" id="IPR036942">
    <property type="entry name" value="Beta-barrel_TonB_sf"/>
</dbReference>
<evidence type="ECO:0000259" key="11">
    <source>
        <dbReference type="Pfam" id="PF00593"/>
    </source>
</evidence>
<accession>A0A6F8PQJ5</accession>
<feature type="domain" description="TonB-dependent receptor-like beta-barrel" evidence="11">
    <location>
        <begin position="216"/>
        <end position="691"/>
    </location>
</feature>
<keyword evidence="4 8" id="KW-0812">Transmembrane</keyword>
<evidence type="ECO:0000256" key="6">
    <source>
        <dbReference type="ARBA" id="ARBA00023136"/>
    </source>
</evidence>
<dbReference type="GO" id="GO:0009279">
    <property type="term" value="C:cell outer membrane"/>
    <property type="evidence" value="ECO:0007669"/>
    <property type="project" value="UniProtKB-SubCell"/>
</dbReference>
<dbReference type="SUPFAM" id="SSF56935">
    <property type="entry name" value="Porins"/>
    <property type="match status" value="1"/>
</dbReference>
<dbReference type="InterPro" id="IPR037066">
    <property type="entry name" value="Plug_dom_sf"/>
</dbReference>
<dbReference type="Pfam" id="PF00593">
    <property type="entry name" value="TonB_dep_Rec_b-barrel"/>
    <property type="match status" value="1"/>
</dbReference>
<name>A0A6F8PQJ5_9GAMM</name>
<keyword evidence="3 8" id="KW-1134">Transmembrane beta strand</keyword>
<evidence type="ECO:0000256" key="2">
    <source>
        <dbReference type="ARBA" id="ARBA00022448"/>
    </source>
</evidence>
<protein>
    <submittedName>
        <fullName evidence="13">Ligand-gated channel</fullName>
    </submittedName>
</protein>
<organism evidence="13 14">
    <name type="scientific">Thiosulfativibrio zosterae</name>
    <dbReference type="NCBI Taxonomy" id="2675053"/>
    <lineage>
        <taxon>Bacteria</taxon>
        <taxon>Pseudomonadati</taxon>
        <taxon>Pseudomonadota</taxon>
        <taxon>Gammaproteobacteria</taxon>
        <taxon>Thiotrichales</taxon>
        <taxon>Piscirickettsiaceae</taxon>
        <taxon>Thiosulfativibrio</taxon>
    </lineage>
</organism>
<keyword evidence="10" id="KW-0732">Signal</keyword>
<dbReference type="InterPro" id="IPR000531">
    <property type="entry name" value="Beta-barrel_TonB"/>
</dbReference>
<feature type="signal peptide" evidence="10">
    <location>
        <begin position="1"/>
        <end position="20"/>
    </location>
</feature>
<sequence>MHLKTLVAAMCAVTLSPVWAATELPRVSVAETADQKMQPIEITTSTSLSLDKAEQQRNATTSLGAALSDLPGVNNLGAGSQSGKPVVRGDTALRLPVLSNGMAMDYQAEGTRHNPNVDPVLADEVEVIRGPQGLKYSSQAVKGAVNVQGLKIDYAAPGKTDLKGEVVGEVNSNNNEHMLGLKAQVSSSRLSLVGGVTQREGDNFVTPKGTEAGVVNMGEPAGNLPLVTGETPYTNFKNQAASLGLGYQDDWGKVELRHTYWQSKQNYLGVESDGPGQPFELMAAAGQVLTNQETQLKAEWFAGDWVIKPQVSVTRNSREAAHDVPFEEMSSLPRADILDLLVKRTELKLSAEHPEVAGWRGEFGASGFDKTQDLRSGELSPSATEKGQGVFVVEKRAFGKLQIEAGARWDTQDVKAPVDAHFADVYNETNNEQSFADWSGALGAAYPLDSQWTVTANLGRSFRAPSIFELYAGGAHGGVQAYQLGNPNLKAETSVNSELALTFQASHLQSTFAVYSNWVDNYIVLENTGRYRYAEGTTDEGQVVLDVNNPTGIYVPEMQSQQTTALIQGAEWSAKYQTTSRLLWKATAEVMQGRDTVKNRELPLMPANNASLQAQYTFANLGVLASPSLGLKTRYVAEKKSAGLYEPYSQFDKTPFGTASTPDYWLWEVQAGTDLKLGKQALQLDLTVQNLFDTQYRDFLDTYKGTAQGMGRNVKLNVRMPFGV</sequence>
<dbReference type="RefSeq" id="WP_173292122.1">
    <property type="nucleotide sequence ID" value="NZ_AP021888.1"/>
</dbReference>
<evidence type="ECO:0000313" key="14">
    <source>
        <dbReference type="Proteomes" id="UP000501466"/>
    </source>
</evidence>
<dbReference type="InterPro" id="IPR039426">
    <property type="entry name" value="TonB-dep_rcpt-like"/>
</dbReference>
<evidence type="ECO:0000259" key="12">
    <source>
        <dbReference type="Pfam" id="PF07715"/>
    </source>
</evidence>